<sequence>MPNIVMTDINKEGNNSFTSALTGVTDRDVVAGATSTEGIDDTASGLSSPSDEQKGNYTATTTSRTATSQSPMMTTLLTTILSDQEQEQEQQHHQQEKKSSNKQRDEGGEGENTLLYHSIPESGNALNVGYNTNDNPTLIPNNDSNTNTNKIVTTTATSNNNNNDHLQTQYSGSYVTAMEQEQNERSNQRQHQRQHQHQHQQPFETDNNGDGISSSESFVDTLKQAASNTTISVIWWTMSHTSQRRKVFVQACYLGIGAIFGTLLRLILAQLFGQACSNPGTIGYINDEAVLCVTSNGETTQNEGIIFADLPANLLGSFIMGLLQDGTSLGLAINMPIAFVKPTNIFQSYDIWHLALKTGFCGSLTTFSAWNSEMVILLVGNHTGGMSNRPSMVWKALFGYVIGIETAIGSYVFGRTVAWWFHRWMNPQLAYEQREMNIREKKHGIVINRTLPILERQYLHGLLENNSNNNNDSSNINNNGSNDASNSLSASASSSYALSPTSTLTQEEIEPLYRWRESTLIARRVESGDEINRKLVELETSLIVRKESITHEQLDTALYYDWDIDALQNWLTKRNKYYNHQDINESSSSLPINIINSAGISKTMSEDDTVWYAAPVAFMLLMSCLIILINLMMYWDGKTSYDITYRTMAYSMLFAPPGALLRWKLSGWNGQLGSPLIPIPRLVRWKWLPVGTLAANVLGAMISISMIGWEYNITAAGSRSGFTSSSFWGIATIRAIKIGFSGCLSTVSTFVSEVHKLTQIRQDRGYKYILITLVLSAVSAMILFIIIV</sequence>
<evidence type="ECO:0000256" key="8">
    <source>
        <dbReference type="ARBA" id="ARBA00035585"/>
    </source>
</evidence>
<accession>A0A1E7FCX1</accession>
<keyword evidence="6 10" id="KW-0472">Membrane</keyword>
<feature type="compositionally biased region" description="Basic residues" evidence="9">
    <location>
        <begin position="188"/>
        <end position="198"/>
    </location>
</feature>
<comment type="similarity">
    <text evidence="7">Belongs to the fluoride channel Fluc/FEX (TC 1.A.43) family.</text>
</comment>
<dbReference type="GO" id="GO:1903425">
    <property type="term" value="F:fluoride transmembrane transporter activity"/>
    <property type="evidence" value="ECO:0007669"/>
    <property type="project" value="TreeGrafter"/>
</dbReference>
<evidence type="ECO:0000256" key="2">
    <source>
        <dbReference type="ARBA" id="ARBA00004651"/>
    </source>
</evidence>
<feature type="transmembrane region" description="Helical" evidence="10">
    <location>
        <begin position="247"/>
        <end position="268"/>
    </location>
</feature>
<name>A0A1E7FCX1_9STRA</name>
<feature type="compositionally biased region" description="Polar residues" evidence="9">
    <location>
        <begin position="164"/>
        <end position="174"/>
    </location>
</feature>
<keyword evidence="4 10" id="KW-0812">Transmembrane</keyword>
<feature type="region of interest" description="Disordered" evidence="9">
    <location>
        <begin position="84"/>
        <end position="115"/>
    </location>
</feature>
<dbReference type="PANTHER" id="PTHR28259">
    <property type="entry name" value="FLUORIDE EXPORT PROTEIN 1-RELATED"/>
    <property type="match status" value="1"/>
</dbReference>
<feature type="compositionally biased region" description="Low complexity" evidence="9">
    <location>
        <begin position="58"/>
        <end position="68"/>
    </location>
</feature>
<dbReference type="GO" id="GO:0005886">
    <property type="term" value="C:plasma membrane"/>
    <property type="evidence" value="ECO:0007669"/>
    <property type="project" value="UniProtKB-SubCell"/>
</dbReference>
<evidence type="ECO:0000256" key="1">
    <source>
        <dbReference type="ARBA" id="ARBA00002598"/>
    </source>
</evidence>
<dbReference type="InParanoid" id="A0A1E7FCX1"/>
<evidence type="ECO:0000256" key="3">
    <source>
        <dbReference type="ARBA" id="ARBA00022475"/>
    </source>
</evidence>
<evidence type="ECO:0000256" key="4">
    <source>
        <dbReference type="ARBA" id="ARBA00022692"/>
    </source>
</evidence>
<feature type="compositionally biased region" description="Polar residues" evidence="9">
    <location>
        <begin position="202"/>
        <end position="215"/>
    </location>
</feature>
<keyword evidence="12" id="KW-1185">Reference proteome</keyword>
<evidence type="ECO:0000313" key="12">
    <source>
        <dbReference type="Proteomes" id="UP000095751"/>
    </source>
</evidence>
<evidence type="ECO:0000256" key="10">
    <source>
        <dbReference type="SAM" id="Phobius"/>
    </source>
</evidence>
<proteinExistence type="inferred from homology"/>
<evidence type="ECO:0000313" key="11">
    <source>
        <dbReference type="EMBL" id="OEU15999.1"/>
    </source>
</evidence>
<evidence type="ECO:0000256" key="5">
    <source>
        <dbReference type="ARBA" id="ARBA00022989"/>
    </source>
</evidence>
<feature type="compositionally biased region" description="Low complexity" evidence="9">
    <location>
        <begin position="145"/>
        <end position="163"/>
    </location>
</feature>
<dbReference type="PANTHER" id="PTHR28259:SF1">
    <property type="entry name" value="FLUORIDE EXPORT PROTEIN 1-RELATED"/>
    <property type="match status" value="1"/>
</dbReference>
<feature type="transmembrane region" description="Helical" evidence="10">
    <location>
        <begin position="610"/>
        <end position="635"/>
    </location>
</feature>
<keyword evidence="3" id="KW-1003">Cell membrane</keyword>
<dbReference type="EMBL" id="KV784359">
    <property type="protein sequence ID" value="OEU15999.1"/>
    <property type="molecule type" value="Genomic_DNA"/>
</dbReference>
<organism evidence="11 12">
    <name type="scientific">Fragilariopsis cylindrus CCMP1102</name>
    <dbReference type="NCBI Taxonomy" id="635003"/>
    <lineage>
        <taxon>Eukaryota</taxon>
        <taxon>Sar</taxon>
        <taxon>Stramenopiles</taxon>
        <taxon>Ochrophyta</taxon>
        <taxon>Bacillariophyta</taxon>
        <taxon>Bacillariophyceae</taxon>
        <taxon>Bacillariophycidae</taxon>
        <taxon>Bacillariales</taxon>
        <taxon>Bacillariaceae</taxon>
        <taxon>Fragilariopsis</taxon>
    </lineage>
</organism>
<evidence type="ECO:0008006" key="13">
    <source>
        <dbReference type="Google" id="ProtNLM"/>
    </source>
</evidence>
<feature type="region of interest" description="Disordered" evidence="9">
    <location>
        <begin position="133"/>
        <end position="215"/>
    </location>
</feature>
<evidence type="ECO:0000256" key="9">
    <source>
        <dbReference type="SAM" id="MobiDB-lite"/>
    </source>
</evidence>
<keyword evidence="5 10" id="KW-1133">Transmembrane helix</keyword>
<dbReference type="AlphaFoldDB" id="A0A1E7FCX1"/>
<gene>
    <name evidence="11" type="ORF">FRACYDRAFT_240698</name>
</gene>
<dbReference type="Proteomes" id="UP000095751">
    <property type="component" value="Unassembled WGS sequence"/>
</dbReference>
<dbReference type="Pfam" id="PF02537">
    <property type="entry name" value="CRCB"/>
    <property type="match status" value="2"/>
</dbReference>
<reference evidence="11 12" key="1">
    <citation type="submission" date="2016-09" db="EMBL/GenBank/DDBJ databases">
        <title>Extensive genetic diversity and differential bi-allelic expression allows diatom success in the polar Southern Ocean.</title>
        <authorList>
            <consortium name="DOE Joint Genome Institute"/>
            <person name="Mock T."/>
            <person name="Otillar R.P."/>
            <person name="Strauss J."/>
            <person name="Dupont C."/>
            <person name="Frickenhaus S."/>
            <person name="Maumus F."/>
            <person name="Mcmullan M."/>
            <person name="Sanges R."/>
            <person name="Schmutz J."/>
            <person name="Toseland A."/>
            <person name="Valas R."/>
            <person name="Veluchamy A."/>
            <person name="Ward B.J."/>
            <person name="Allen A."/>
            <person name="Barry K."/>
            <person name="Falciatore A."/>
            <person name="Ferrante M."/>
            <person name="Fortunato A.E."/>
            <person name="Gloeckner G."/>
            <person name="Gruber A."/>
            <person name="Hipkin R."/>
            <person name="Janech M."/>
            <person name="Kroth P."/>
            <person name="Leese F."/>
            <person name="Lindquist E."/>
            <person name="Lyon B.R."/>
            <person name="Martin J."/>
            <person name="Mayer C."/>
            <person name="Parker M."/>
            <person name="Quesneville H."/>
            <person name="Raymond J."/>
            <person name="Uhlig C."/>
            <person name="Valentin K.U."/>
            <person name="Worden A.Z."/>
            <person name="Armbrust E.V."/>
            <person name="Bowler C."/>
            <person name="Green B."/>
            <person name="Moulton V."/>
            <person name="Van Oosterhout C."/>
            <person name="Grigoriev I."/>
        </authorList>
    </citation>
    <scope>NUCLEOTIDE SEQUENCE [LARGE SCALE GENOMIC DNA]</scope>
    <source>
        <strain evidence="11 12">CCMP1102</strain>
    </source>
</reference>
<protein>
    <recommendedName>
        <fullName evidence="13">CRCB-domain-containing protein</fullName>
    </recommendedName>
</protein>
<dbReference type="KEGG" id="fcy:FRACYDRAFT_240698"/>
<comment type="catalytic activity">
    <reaction evidence="8">
        <text>fluoride(in) = fluoride(out)</text>
        <dbReference type="Rhea" id="RHEA:76159"/>
        <dbReference type="ChEBI" id="CHEBI:17051"/>
    </reaction>
    <physiologicalReaction direction="left-to-right" evidence="8">
        <dbReference type="Rhea" id="RHEA:76160"/>
    </physiologicalReaction>
</comment>
<comment type="function">
    <text evidence="1">Fluoride channel required for the rapid expulsion of cytoplasmic fluoride.</text>
</comment>
<feature type="compositionally biased region" description="Polar residues" evidence="9">
    <location>
        <begin position="133"/>
        <end position="144"/>
    </location>
</feature>
<evidence type="ECO:0000256" key="6">
    <source>
        <dbReference type="ARBA" id="ARBA00023136"/>
    </source>
</evidence>
<feature type="transmembrane region" description="Helical" evidence="10">
    <location>
        <begin position="685"/>
        <end position="709"/>
    </location>
</feature>
<dbReference type="OrthoDB" id="409792at2759"/>
<dbReference type="InterPro" id="IPR003691">
    <property type="entry name" value="FluC"/>
</dbReference>
<feature type="compositionally biased region" description="Basic and acidic residues" evidence="9">
    <location>
        <begin position="89"/>
        <end position="107"/>
    </location>
</feature>
<feature type="region of interest" description="Disordered" evidence="9">
    <location>
        <begin position="469"/>
        <end position="488"/>
    </location>
</feature>
<evidence type="ECO:0000256" key="7">
    <source>
        <dbReference type="ARBA" id="ARBA00035120"/>
    </source>
</evidence>
<feature type="transmembrane region" description="Helical" evidence="10">
    <location>
        <begin position="768"/>
        <end position="787"/>
    </location>
</feature>
<comment type="subcellular location">
    <subcellularLocation>
        <location evidence="2">Cell membrane</location>
        <topology evidence="2">Multi-pass membrane protein</topology>
    </subcellularLocation>
</comment>
<feature type="region of interest" description="Disordered" evidence="9">
    <location>
        <begin position="35"/>
        <end position="72"/>
    </location>
</feature>